<evidence type="ECO:0000313" key="2">
    <source>
        <dbReference type="Proteomes" id="UP000244956"/>
    </source>
</evidence>
<gene>
    <name evidence="1" type="ORF">DDZ16_05780</name>
</gene>
<dbReference type="EMBL" id="QEWP01000003">
    <property type="protein sequence ID" value="PWE00438.1"/>
    <property type="molecule type" value="Genomic_DNA"/>
</dbReference>
<dbReference type="RefSeq" id="WP_109263477.1">
    <property type="nucleotide sequence ID" value="NZ_QEWP01000003.1"/>
</dbReference>
<organism evidence="1 2">
    <name type="scientific">Marinilabilia rubra</name>
    <dbReference type="NCBI Taxonomy" id="2162893"/>
    <lineage>
        <taxon>Bacteria</taxon>
        <taxon>Pseudomonadati</taxon>
        <taxon>Bacteroidota</taxon>
        <taxon>Bacteroidia</taxon>
        <taxon>Marinilabiliales</taxon>
        <taxon>Marinilabiliaceae</taxon>
        <taxon>Marinilabilia</taxon>
    </lineage>
</organism>
<dbReference type="AlphaFoldDB" id="A0A2U2BBK3"/>
<dbReference type="Gene3D" id="2.160.20.120">
    <property type="match status" value="1"/>
</dbReference>
<dbReference type="OrthoDB" id="823034at2"/>
<sequence>MKSSQKILIVFFSIIALFHLSLLFEVDKPDFYETHSAKEFRPKPFSHLMINDDAVLMIEKDTTQNQLKYHYLKNTQPDTSFFFVRNDTLFVKNPHLKGKSKAITLKYKKLNSITANNSHINLLNNPDKNTVIKSRAGEIRIRKKDSLQNLNISLSQESRLKVEAKYLKTANIDMTNSSAHFNTSIENLNADIRKNSNLSVKNVIHSNIRNDGSSYFSNKQGHFKAKD</sequence>
<name>A0A2U2BBK3_9BACT</name>
<reference evidence="1 2" key="1">
    <citation type="submission" date="2018-05" db="EMBL/GenBank/DDBJ databases">
        <title>Marinilabilia rubrum sp. nov., isolated from saltern sediment.</title>
        <authorList>
            <person name="Zhang R."/>
        </authorList>
    </citation>
    <scope>NUCLEOTIDE SEQUENCE [LARGE SCALE GENOMIC DNA]</scope>
    <source>
        <strain evidence="1 2">WTE16</strain>
    </source>
</reference>
<accession>A0A2U2BBK3</accession>
<protein>
    <submittedName>
        <fullName evidence="1">Uncharacterized protein</fullName>
    </submittedName>
</protein>
<evidence type="ECO:0000313" key="1">
    <source>
        <dbReference type="EMBL" id="PWE00438.1"/>
    </source>
</evidence>
<keyword evidence="2" id="KW-1185">Reference proteome</keyword>
<proteinExistence type="predicted"/>
<dbReference type="Proteomes" id="UP000244956">
    <property type="component" value="Unassembled WGS sequence"/>
</dbReference>
<comment type="caution">
    <text evidence="1">The sequence shown here is derived from an EMBL/GenBank/DDBJ whole genome shotgun (WGS) entry which is preliminary data.</text>
</comment>